<evidence type="ECO:0000256" key="3">
    <source>
        <dbReference type="ARBA" id="ARBA00022777"/>
    </source>
</evidence>
<dbReference type="Pfam" id="PF10436">
    <property type="entry name" value="BCDHK_Adom3"/>
    <property type="match status" value="1"/>
</dbReference>
<dbReference type="PANTHER" id="PTHR11947:SF3">
    <property type="entry name" value="[PYRUVATE DEHYDROGENASE (ACETYL-TRANSFERRING)] KINASE, MITOCHONDRIAL"/>
    <property type="match status" value="1"/>
</dbReference>
<evidence type="ECO:0000256" key="5">
    <source>
        <dbReference type="ARBA" id="ARBA00048201"/>
    </source>
</evidence>
<sequence>MNQGFQLHSRAGCRCATAALAAREKLVRDWYVDSFRELRSFPGVRDAGDELKFTELLRSIYRRHANAVPVMAKGVGELREELRAQQRLTELPEIHQFLDGFYLSRIGIRILIGGPGGEGGKGGGG</sequence>
<keyword evidence="8" id="KW-0670">Pyruvate</keyword>
<proteinExistence type="inferred from homology"/>
<dbReference type="Gene3D" id="1.20.140.20">
    <property type="entry name" value="Alpha-ketoacid/pyruvate dehydrogenase kinase, N-terminal domain"/>
    <property type="match status" value="1"/>
</dbReference>
<evidence type="ECO:0000313" key="8">
    <source>
        <dbReference type="EMBL" id="PNH03238.1"/>
    </source>
</evidence>
<keyword evidence="4 6" id="KW-0067">ATP-binding</keyword>
<dbReference type="OrthoDB" id="1924142at2759"/>
<reference evidence="8 9" key="1">
    <citation type="journal article" date="2017" name="Mol. Biol. Evol.">
        <title>The 4-celled Tetrabaena socialis nuclear genome reveals the essential components for genetic control of cell number at the origin of multicellularity in the volvocine lineage.</title>
        <authorList>
            <person name="Featherston J."/>
            <person name="Arakaki Y."/>
            <person name="Hanschen E.R."/>
            <person name="Ferris P.J."/>
            <person name="Michod R.E."/>
            <person name="Olson B.J.S.C."/>
            <person name="Nozaki H."/>
            <person name="Durand P.M."/>
        </authorList>
    </citation>
    <scope>NUCLEOTIDE SEQUENCE [LARGE SCALE GENOMIC DNA]</scope>
    <source>
        <strain evidence="8 9">NIES-571</strain>
    </source>
</reference>
<name>A0A2J7ZSL2_9CHLO</name>
<dbReference type="GO" id="GO:0010906">
    <property type="term" value="P:regulation of glucose metabolic process"/>
    <property type="evidence" value="ECO:0007669"/>
    <property type="project" value="TreeGrafter"/>
</dbReference>
<dbReference type="GO" id="GO:0004740">
    <property type="term" value="F:pyruvate dehydrogenase (acetyl-transferring) kinase activity"/>
    <property type="evidence" value="ECO:0007669"/>
    <property type="project" value="UniProtKB-EC"/>
</dbReference>
<evidence type="ECO:0000256" key="4">
    <source>
        <dbReference type="ARBA" id="ARBA00022840"/>
    </source>
</evidence>
<protein>
    <recommendedName>
        <fullName evidence="6">Protein-serine/threonine kinase</fullName>
        <ecNumber evidence="6">2.7.11.-</ecNumber>
    </recommendedName>
</protein>
<dbReference type="PANTHER" id="PTHR11947">
    <property type="entry name" value="PYRUVATE DEHYDROGENASE KINASE"/>
    <property type="match status" value="1"/>
</dbReference>
<comment type="catalytic activity">
    <reaction evidence="5">
        <text>L-seryl-[pyruvate dehydrogenase E1 alpha subunit] + ATP = O-phospho-L-seryl-[pyruvate dehydrogenase E1 alpha subunit] + ADP + H(+)</text>
        <dbReference type="Rhea" id="RHEA:23052"/>
        <dbReference type="Rhea" id="RHEA-COMP:13689"/>
        <dbReference type="Rhea" id="RHEA-COMP:13690"/>
        <dbReference type="ChEBI" id="CHEBI:15378"/>
        <dbReference type="ChEBI" id="CHEBI:29999"/>
        <dbReference type="ChEBI" id="CHEBI:30616"/>
        <dbReference type="ChEBI" id="CHEBI:83421"/>
        <dbReference type="ChEBI" id="CHEBI:456216"/>
        <dbReference type="EC" id="2.7.11.2"/>
    </reaction>
</comment>
<dbReference type="InterPro" id="IPR018955">
    <property type="entry name" value="BCDHK/PDK_N"/>
</dbReference>
<feature type="domain" description="Branched-chain alpha-ketoacid dehydrogenase kinase/Pyruvate dehydrogenase kinase N-terminal" evidence="7">
    <location>
        <begin position="26"/>
        <end position="113"/>
    </location>
</feature>
<accession>A0A2J7ZSL2</accession>
<gene>
    <name evidence="8" type="ORF">TSOC_010733</name>
</gene>
<comment type="caution">
    <text evidence="8">The sequence shown here is derived from an EMBL/GenBank/DDBJ whole genome shotgun (WGS) entry which is preliminary data.</text>
</comment>
<dbReference type="EMBL" id="PGGS01000530">
    <property type="protein sequence ID" value="PNH03238.1"/>
    <property type="molecule type" value="Genomic_DNA"/>
</dbReference>
<evidence type="ECO:0000313" key="9">
    <source>
        <dbReference type="Proteomes" id="UP000236333"/>
    </source>
</evidence>
<keyword evidence="6" id="KW-0496">Mitochondrion</keyword>
<organism evidence="8 9">
    <name type="scientific">Tetrabaena socialis</name>
    <dbReference type="NCBI Taxonomy" id="47790"/>
    <lineage>
        <taxon>Eukaryota</taxon>
        <taxon>Viridiplantae</taxon>
        <taxon>Chlorophyta</taxon>
        <taxon>core chlorophytes</taxon>
        <taxon>Chlorophyceae</taxon>
        <taxon>CS clade</taxon>
        <taxon>Chlamydomonadales</taxon>
        <taxon>Tetrabaenaceae</taxon>
        <taxon>Tetrabaena</taxon>
    </lineage>
</organism>
<dbReference type="GO" id="GO:0005524">
    <property type="term" value="F:ATP binding"/>
    <property type="evidence" value="ECO:0007669"/>
    <property type="project" value="UniProtKB-UniRule"/>
</dbReference>
<evidence type="ECO:0000256" key="6">
    <source>
        <dbReference type="RuleBase" id="RU366032"/>
    </source>
</evidence>
<dbReference type="GO" id="GO:0005759">
    <property type="term" value="C:mitochondrial matrix"/>
    <property type="evidence" value="ECO:0007669"/>
    <property type="project" value="UniProtKB-SubCell"/>
</dbReference>
<dbReference type="InterPro" id="IPR036784">
    <property type="entry name" value="AK/P_DHK_N_sf"/>
</dbReference>
<dbReference type="Proteomes" id="UP000236333">
    <property type="component" value="Unassembled WGS sequence"/>
</dbReference>
<keyword evidence="2 6" id="KW-0547">Nucleotide-binding</keyword>
<dbReference type="InterPro" id="IPR039028">
    <property type="entry name" value="BCKD/PDK"/>
</dbReference>
<dbReference type="AlphaFoldDB" id="A0A2J7ZSL2"/>
<dbReference type="SUPFAM" id="SSF69012">
    <property type="entry name" value="alpha-ketoacid dehydrogenase kinase, N-terminal domain"/>
    <property type="match status" value="1"/>
</dbReference>
<evidence type="ECO:0000259" key="7">
    <source>
        <dbReference type="Pfam" id="PF10436"/>
    </source>
</evidence>
<dbReference type="EC" id="2.7.11.-" evidence="6"/>
<evidence type="ECO:0000256" key="2">
    <source>
        <dbReference type="ARBA" id="ARBA00022741"/>
    </source>
</evidence>
<keyword evidence="1 6" id="KW-0808">Transferase</keyword>
<comment type="subcellular location">
    <subcellularLocation>
        <location evidence="6">Mitochondrion matrix</location>
    </subcellularLocation>
</comment>
<keyword evidence="3 6" id="KW-0418">Kinase</keyword>
<keyword evidence="9" id="KW-1185">Reference proteome</keyword>
<comment type="similarity">
    <text evidence="6">Belongs to the PDK/BCKDK protein kinase family.</text>
</comment>
<evidence type="ECO:0000256" key="1">
    <source>
        <dbReference type="ARBA" id="ARBA00022679"/>
    </source>
</evidence>